<evidence type="ECO:0000256" key="3">
    <source>
        <dbReference type="ARBA" id="ARBA00022573"/>
    </source>
</evidence>
<dbReference type="InterPro" id="IPR014777">
    <property type="entry name" value="4pyrrole_Mease_sub1"/>
</dbReference>
<gene>
    <name evidence="9" type="ORF">SAMN02746041_00068</name>
</gene>
<feature type="domain" description="Tetrapyrrole methylase" evidence="8">
    <location>
        <begin position="4"/>
        <end position="213"/>
    </location>
</feature>
<reference evidence="9 10" key="1">
    <citation type="submission" date="2017-04" db="EMBL/GenBank/DDBJ databases">
        <authorList>
            <person name="Afonso C.L."/>
            <person name="Miller P.J."/>
            <person name="Scott M.A."/>
            <person name="Spackman E."/>
            <person name="Goraichik I."/>
            <person name="Dimitrov K.M."/>
            <person name="Suarez D.L."/>
            <person name="Swayne D.E."/>
        </authorList>
    </citation>
    <scope>NUCLEOTIDE SEQUENCE [LARGE SCALE GENOMIC DNA]</scope>
    <source>
        <strain evidence="9 10">DSM 13146</strain>
    </source>
</reference>
<evidence type="ECO:0000313" key="9">
    <source>
        <dbReference type="EMBL" id="SMC16426.1"/>
    </source>
</evidence>
<dbReference type="PANTHER" id="PTHR43467">
    <property type="entry name" value="COBALT-PRECORRIN-2 C(20)-METHYLTRANSFERASE"/>
    <property type="match status" value="1"/>
</dbReference>
<dbReference type="Pfam" id="PF00590">
    <property type="entry name" value="TP_methylase"/>
    <property type="match status" value="1"/>
</dbReference>
<dbReference type="UniPathway" id="UPA00148"/>
<keyword evidence="5 9" id="KW-0808">Transferase</keyword>
<dbReference type="RefSeq" id="WP_084055558.1">
    <property type="nucleotide sequence ID" value="NZ_FWXF01000001.1"/>
</dbReference>
<dbReference type="NCBIfam" id="TIGR01467">
    <property type="entry name" value="cobI_cbiL"/>
    <property type="match status" value="1"/>
</dbReference>
<evidence type="ECO:0000256" key="7">
    <source>
        <dbReference type="PIRNR" id="PIRNR036427"/>
    </source>
</evidence>
<evidence type="ECO:0000256" key="2">
    <source>
        <dbReference type="ARBA" id="ARBA00005879"/>
    </source>
</evidence>
<evidence type="ECO:0000259" key="8">
    <source>
        <dbReference type="Pfam" id="PF00590"/>
    </source>
</evidence>
<dbReference type="GO" id="GO:0032259">
    <property type="term" value="P:methylation"/>
    <property type="evidence" value="ECO:0007669"/>
    <property type="project" value="UniProtKB-KW"/>
</dbReference>
<accession>A0A1W1WXF3</accession>
<dbReference type="InterPro" id="IPR035996">
    <property type="entry name" value="4pyrrol_Methylase_sf"/>
</dbReference>
<evidence type="ECO:0000313" key="10">
    <source>
        <dbReference type="Proteomes" id="UP000192783"/>
    </source>
</evidence>
<comment type="pathway">
    <text evidence="1">Cofactor biosynthesis; adenosylcobalamin biosynthesis.</text>
</comment>
<proteinExistence type="inferred from homology"/>
<dbReference type="OrthoDB" id="9804789at2"/>
<keyword evidence="3" id="KW-0169">Cobalamin biosynthesis</keyword>
<comment type="similarity">
    <text evidence="2 7">Belongs to the precorrin methyltransferase family.</text>
</comment>
<evidence type="ECO:0000256" key="5">
    <source>
        <dbReference type="ARBA" id="ARBA00022679"/>
    </source>
</evidence>
<dbReference type="PIRSF" id="PIRSF036427">
    <property type="entry name" value="Precrrn-2_mtase"/>
    <property type="match status" value="1"/>
</dbReference>
<dbReference type="SUPFAM" id="SSF53790">
    <property type="entry name" value="Tetrapyrrole methylase"/>
    <property type="match status" value="1"/>
</dbReference>
<dbReference type="GO" id="GO:0030788">
    <property type="term" value="F:precorrin-2 C20-methyltransferase activity"/>
    <property type="evidence" value="ECO:0007669"/>
    <property type="project" value="InterPro"/>
</dbReference>
<dbReference type="InterPro" id="IPR006364">
    <property type="entry name" value="CobI/CbiL/CobIJ_dom"/>
</dbReference>
<dbReference type="PANTHER" id="PTHR43467:SF2">
    <property type="entry name" value="COBALT-PRECORRIN-2 C(20)-METHYLTRANSFERASE"/>
    <property type="match status" value="1"/>
</dbReference>
<organism evidence="9 10">
    <name type="scientific">Desulfacinum hydrothermale DSM 13146</name>
    <dbReference type="NCBI Taxonomy" id="1121390"/>
    <lineage>
        <taxon>Bacteria</taxon>
        <taxon>Pseudomonadati</taxon>
        <taxon>Thermodesulfobacteriota</taxon>
        <taxon>Syntrophobacteria</taxon>
        <taxon>Syntrophobacterales</taxon>
        <taxon>Syntrophobacteraceae</taxon>
        <taxon>Desulfacinum</taxon>
    </lineage>
</organism>
<dbReference type="InterPro" id="IPR014776">
    <property type="entry name" value="4pyrrole_Mease_sub2"/>
</dbReference>
<dbReference type="InterPro" id="IPR012382">
    <property type="entry name" value="CobI/CbiL"/>
</dbReference>
<dbReference type="EMBL" id="FWXF01000001">
    <property type="protein sequence ID" value="SMC16426.1"/>
    <property type="molecule type" value="Genomic_DNA"/>
</dbReference>
<keyword evidence="6" id="KW-0949">S-adenosyl-L-methionine</keyword>
<protein>
    <submittedName>
        <fullName evidence="9">Precorrin-2 C20-methyltransferase</fullName>
    </submittedName>
</protein>
<dbReference type="Gene3D" id="3.40.1010.10">
    <property type="entry name" value="Cobalt-precorrin-4 Transmethylase, Domain 1"/>
    <property type="match status" value="1"/>
</dbReference>
<keyword evidence="10" id="KW-1185">Reference proteome</keyword>
<dbReference type="STRING" id="1121390.SAMN02746041_00068"/>
<evidence type="ECO:0000256" key="1">
    <source>
        <dbReference type="ARBA" id="ARBA00004953"/>
    </source>
</evidence>
<dbReference type="Gene3D" id="3.30.950.10">
    <property type="entry name" value="Methyltransferase, Cobalt-precorrin-4 Transmethylase, Domain 2"/>
    <property type="match status" value="1"/>
</dbReference>
<dbReference type="GO" id="GO:0009236">
    <property type="term" value="P:cobalamin biosynthetic process"/>
    <property type="evidence" value="ECO:0007669"/>
    <property type="project" value="UniProtKB-UniRule"/>
</dbReference>
<evidence type="ECO:0000256" key="4">
    <source>
        <dbReference type="ARBA" id="ARBA00022603"/>
    </source>
</evidence>
<sequence length="238" mass="26202">MLGTLYGIGVGPGDPDLLTIKAVKALQKVHHLFAASSSKNDYSLALEIVREHVPPDTSIHLLDFPMTFDKTHLERAWHANCLTVVEKLEAGHDVAFVTLGDPMTFSTFIYLLRKVRSRLPQVPVVTIPGITAYQAAAACAQVPLAEAEETFTVISGAKGGEALGHVLPFSDNVVLMKTYKKFPQILEQIRAMGLEDRCCFVSRCGLEGQTVEKDFEKLSELNPHYLSLLILKRQGLDT</sequence>
<dbReference type="InterPro" id="IPR000878">
    <property type="entry name" value="4pyrrol_Mease"/>
</dbReference>
<dbReference type="AlphaFoldDB" id="A0A1W1WXF3"/>
<dbReference type="Proteomes" id="UP000192783">
    <property type="component" value="Unassembled WGS sequence"/>
</dbReference>
<keyword evidence="4 9" id="KW-0489">Methyltransferase</keyword>
<evidence type="ECO:0000256" key="6">
    <source>
        <dbReference type="ARBA" id="ARBA00022691"/>
    </source>
</evidence>
<dbReference type="CDD" id="cd11645">
    <property type="entry name" value="Precorrin_2_C20_MT"/>
    <property type="match status" value="1"/>
</dbReference>
<name>A0A1W1WXF3_9BACT</name>